<dbReference type="AlphaFoldDB" id="A0A078AGM2"/>
<accession>A0A078AGM2</accession>
<keyword evidence="3" id="KW-1185">Reference proteome</keyword>
<evidence type="ECO:0000313" key="3">
    <source>
        <dbReference type="Proteomes" id="UP000039865"/>
    </source>
</evidence>
<feature type="compositionally biased region" description="Polar residues" evidence="1">
    <location>
        <begin position="189"/>
        <end position="198"/>
    </location>
</feature>
<dbReference type="EMBL" id="CCKQ01009215">
    <property type="protein sequence ID" value="CDW80682.1"/>
    <property type="molecule type" value="Genomic_DNA"/>
</dbReference>
<dbReference type="InParanoid" id="A0A078AGM2"/>
<feature type="compositionally biased region" description="Polar residues" evidence="1">
    <location>
        <begin position="215"/>
        <end position="232"/>
    </location>
</feature>
<gene>
    <name evidence="2" type="primary">Contig607.g672</name>
    <name evidence="2" type="ORF">STYLEM_9685</name>
</gene>
<name>A0A078AGM2_STYLE</name>
<evidence type="ECO:0000313" key="2">
    <source>
        <dbReference type="EMBL" id="CDW80682.1"/>
    </source>
</evidence>
<protein>
    <submittedName>
        <fullName evidence="2">Uncharacterized protein</fullName>
    </submittedName>
</protein>
<proteinExistence type="predicted"/>
<dbReference type="Proteomes" id="UP000039865">
    <property type="component" value="Unassembled WGS sequence"/>
</dbReference>
<organism evidence="2 3">
    <name type="scientific">Stylonychia lemnae</name>
    <name type="common">Ciliate</name>
    <dbReference type="NCBI Taxonomy" id="5949"/>
    <lineage>
        <taxon>Eukaryota</taxon>
        <taxon>Sar</taxon>
        <taxon>Alveolata</taxon>
        <taxon>Ciliophora</taxon>
        <taxon>Intramacronucleata</taxon>
        <taxon>Spirotrichea</taxon>
        <taxon>Stichotrichia</taxon>
        <taxon>Sporadotrichida</taxon>
        <taxon>Oxytrichidae</taxon>
        <taxon>Stylonychinae</taxon>
        <taxon>Stylonychia</taxon>
    </lineage>
</organism>
<reference evidence="2 3" key="1">
    <citation type="submission" date="2014-06" db="EMBL/GenBank/DDBJ databases">
        <authorList>
            <person name="Swart Estienne"/>
        </authorList>
    </citation>
    <scope>NUCLEOTIDE SEQUENCE [LARGE SCALE GENOMIC DNA]</scope>
    <source>
        <strain evidence="2 3">130c</strain>
    </source>
</reference>
<sequence length="232" mass="27014">MESHLSNFEVDIQNNFKQYMSQIPFEINFMITIKSQLTYFNLKSKNGSNQMTKNQVEPLNQTDLSKLEASTMLSSKFFEEVYHQNQSIIQISKTQIIPFLSEQNVHDFSTIQIEFDCKKFGVMMSIILDFQEDVVYLIFLKPKVHFINSQLSFYVCLKELNGYFVKIIEHLQQNQENEKIVEVLDNANQQEKAASKPSSQEKEKDANNDNEEQNSQDTQIINLATDSQQINT</sequence>
<feature type="region of interest" description="Disordered" evidence="1">
    <location>
        <begin position="189"/>
        <end position="232"/>
    </location>
</feature>
<evidence type="ECO:0000256" key="1">
    <source>
        <dbReference type="SAM" id="MobiDB-lite"/>
    </source>
</evidence>